<dbReference type="InterPro" id="IPR027291">
    <property type="entry name" value="Glyco_hydro_38_N_sf"/>
</dbReference>
<protein>
    <submittedName>
        <fullName evidence="3">Glycoside hydrolase family 38 N-terminal domain-containing protein</fullName>
    </submittedName>
</protein>
<dbReference type="AlphaFoldDB" id="A0A914C7J1"/>
<name>A0A914C7J1_9BILA</name>
<proteinExistence type="predicted"/>
<keyword evidence="2" id="KW-1185">Reference proteome</keyword>
<dbReference type="Pfam" id="PF01074">
    <property type="entry name" value="Glyco_hydro_38N"/>
    <property type="match status" value="1"/>
</dbReference>
<organism evidence="2 3">
    <name type="scientific">Acrobeloides nanus</name>
    <dbReference type="NCBI Taxonomy" id="290746"/>
    <lineage>
        <taxon>Eukaryota</taxon>
        <taxon>Metazoa</taxon>
        <taxon>Ecdysozoa</taxon>
        <taxon>Nematoda</taxon>
        <taxon>Chromadorea</taxon>
        <taxon>Rhabditida</taxon>
        <taxon>Tylenchina</taxon>
        <taxon>Cephalobomorpha</taxon>
        <taxon>Cephaloboidea</taxon>
        <taxon>Cephalobidae</taxon>
        <taxon>Acrobeloides</taxon>
    </lineage>
</organism>
<dbReference type="InterPro" id="IPR000602">
    <property type="entry name" value="Glyco_hydro_38_N"/>
</dbReference>
<dbReference type="Gene3D" id="3.20.110.10">
    <property type="entry name" value="Glycoside hydrolase 38, N terminal domain"/>
    <property type="match status" value="1"/>
</dbReference>
<dbReference type="InterPro" id="IPR050843">
    <property type="entry name" value="Glycosyl_Hydrlase_38"/>
</dbReference>
<dbReference type="GO" id="GO:0004559">
    <property type="term" value="F:alpha-mannosidase activity"/>
    <property type="evidence" value="ECO:0007669"/>
    <property type="project" value="InterPro"/>
</dbReference>
<dbReference type="GO" id="GO:0005764">
    <property type="term" value="C:lysosome"/>
    <property type="evidence" value="ECO:0007669"/>
    <property type="project" value="TreeGrafter"/>
</dbReference>
<evidence type="ECO:0000313" key="2">
    <source>
        <dbReference type="Proteomes" id="UP000887540"/>
    </source>
</evidence>
<dbReference type="InterPro" id="IPR011330">
    <property type="entry name" value="Glyco_hydro/deAcase_b/a-brl"/>
</dbReference>
<feature type="domain" description="Glycoside hydrolase family 38 N-terminal" evidence="1">
    <location>
        <begin position="10"/>
        <end position="102"/>
    </location>
</feature>
<dbReference type="GO" id="GO:0006013">
    <property type="term" value="P:mannose metabolic process"/>
    <property type="evidence" value="ECO:0007669"/>
    <property type="project" value="InterPro"/>
</dbReference>
<dbReference type="WBParaSite" id="ACRNAN_Path_5.g12.t1">
    <property type="protein sequence ID" value="ACRNAN_Path_5.g12.t1"/>
    <property type="gene ID" value="ACRNAN_Path_5.g12"/>
</dbReference>
<reference evidence="3" key="1">
    <citation type="submission" date="2022-11" db="UniProtKB">
        <authorList>
            <consortium name="WormBaseParasite"/>
        </authorList>
    </citation>
    <scope>IDENTIFICATION</scope>
</reference>
<sequence>MDEYGEYGYDTIKRLVKSGQLEIAGGGWVQPDEATAHYIELIDMYTLALRFLNETFGDCGHPKVAWQIDSFGHSKEHANLLRMMGYKHFFICREDFREHKIRLIDRTLKNYENDTFTTTWACIDNDG</sequence>
<dbReference type="PANTHER" id="PTHR11607">
    <property type="entry name" value="ALPHA-MANNOSIDASE"/>
    <property type="match status" value="1"/>
</dbReference>
<evidence type="ECO:0000259" key="1">
    <source>
        <dbReference type="Pfam" id="PF01074"/>
    </source>
</evidence>
<evidence type="ECO:0000313" key="3">
    <source>
        <dbReference type="WBParaSite" id="ACRNAN_Path_5.g12.t1"/>
    </source>
</evidence>
<dbReference type="Proteomes" id="UP000887540">
    <property type="component" value="Unplaced"/>
</dbReference>
<dbReference type="SUPFAM" id="SSF88713">
    <property type="entry name" value="Glycoside hydrolase/deacetylase"/>
    <property type="match status" value="1"/>
</dbReference>
<dbReference type="PANTHER" id="PTHR11607:SF3">
    <property type="entry name" value="LYSOSOMAL ALPHA-MANNOSIDASE"/>
    <property type="match status" value="1"/>
</dbReference>
<accession>A0A914C7J1</accession>